<organism evidence="11 12">
    <name type="scientific">Coniochaeta hoffmannii</name>
    <dbReference type="NCBI Taxonomy" id="91930"/>
    <lineage>
        <taxon>Eukaryota</taxon>
        <taxon>Fungi</taxon>
        <taxon>Dikarya</taxon>
        <taxon>Ascomycota</taxon>
        <taxon>Pezizomycotina</taxon>
        <taxon>Sordariomycetes</taxon>
        <taxon>Sordariomycetidae</taxon>
        <taxon>Coniochaetales</taxon>
        <taxon>Coniochaetaceae</taxon>
        <taxon>Coniochaeta</taxon>
    </lineage>
</organism>
<evidence type="ECO:0000313" key="12">
    <source>
        <dbReference type="Proteomes" id="UP001174691"/>
    </source>
</evidence>
<dbReference type="PROSITE" id="PS50244">
    <property type="entry name" value="S5A_REDUCTASE"/>
    <property type="match status" value="1"/>
</dbReference>
<dbReference type="PANTHER" id="PTHR10556">
    <property type="entry name" value="3-OXO-5-ALPHA-STEROID 4-DEHYDROGENASE"/>
    <property type="match status" value="1"/>
</dbReference>
<keyword evidence="12" id="KW-1185">Reference proteome</keyword>
<evidence type="ECO:0000256" key="6">
    <source>
        <dbReference type="ARBA" id="ARBA00023002"/>
    </source>
</evidence>
<evidence type="ECO:0000313" key="11">
    <source>
        <dbReference type="EMBL" id="KAJ9142314.1"/>
    </source>
</evidence>
<comment type="subcellular location">
    <subcellularLocation>
        <location evidence="1">Membrane</location>
        <topology evidence="1">Multi-pass membrane protein</topology>
    </subcellularLocation>
</comment>
<dbReference type="Proteomes" id="UP001174691">
    <property type="component" value="Unassembled WGS sequence"/>
</dbReference>
<comment type="similarity">
    <text evidence="2">Belongs to the steroid 5-alpha reductase family.</text>
</comment>
<feature type="transmembrane region" description="Helical" evidence="9">
    <location>
        <begin position="183"/>
        <end position="204"/>
    </location>
</feature>
<evidence type="ECO:0000256" key="1">
    <source>
        <dbReference type="ARBA" id="ARBA00004141"/>
    </source>
</evidence>
<comment type="caution">
    <text evidence="11">The sequence shown here is derived from an EMBL/GenBank/DDBJ whole genome shotgun (WGS) entry which is preliminary data.</text>
</comment>
<protein>
    <submittedName>
        <fullName evidence="11">Very-long-chain enoyl-CoA reductase</fullName>
    </submittedName>
</protein>
<dbReference type="PANTHER" id="PTHR10556:SF28">
    <property type="entry name" value="VERY-LONG-CHAIN ENOYL-COA REDUCTASE"/>
    <property type="match status" value="1"/>
</dbReference>
<feature type="domain" description="3-oxo-5-alpha-steroid 4-dehydrogenase C-terminal" evidence="10">
    <location>
        <begin position="171"/>
        <end position="320"/>
    </location>
</feature>
<evidence type="ECO:0000256" key="4">
    <source>
        <dbReference type="ARBA" id="ARBA00022692"/>
    </source>
</evidence>
<evidence type="ECO:0000259" key="10">
    <source>
        <dbReference type="Pfam" id="PF02544"/>
    </source>
</evidence>
<dbReference type="AlphaFoldDB" id="A0AA38RM30"/>
<keyword evidence="8 9" id="KW-0472">Membrane</keyword>
<evidence type="ECO:0000256" key="9">
    <source>
        <dbReference type="SAM" id="Phobius"/>
    </source>
</evidence>
<keyword evidence="4 9" id="KW-0812">Transmembrane</keyword>
<keyword evidence="5 9" id="KW-1133">Transmembrane helix</keyword>
<evidence type="ECO:0000256" key="5">
    <source>
        <dbReference type="ARBA" id="ARBA00022989"/>
    </source>
</evidence>
<dbReference type="GO" id="GO:0016627">
    <property type="term" value="F:oxidoreductase activity, acting on the CH-CH group of donors"/>
    <property type="evidence" value="ECO:0007669"/>
    <property type="project" value="InterPro"/>
</dbReference>
<evidence type="ECO:0000256" key="7">
    <source>
        <dbReference type="ARBA" id="ARBA00023098"/>
    </source>
</evidence>
<keyword evidence="7" id="KW-0443">Lipid metabolism</keyword>
<keyword evidence="6" id="KW-0560">Oxidoreductase</keyword>
<proteinExistence type="inferred from homology"/>
<evidence type="ECO:0000256" key="8">
    <source>
        <dbReference type="ARBA" id="ARBA00023136"/>
    </source>
</evidence>
<dbReference type="EMBL" id="JANBVN010000123">
    <property type="protein sequence ID" value="KAJ9142314.1"/>
    <property type="molecule type" value="Genomic_DNA"/>
</dbReference>
<name>A0AA38RM30_9PEZI</name>
<dbReference type="GO" id="GO:0016020">
    <property type="term" value="C:membrane"/>
    <property type="evidence" value="ECO:0007669"/>
    <property type="project" value="UniProtKB-SubCell"/>
</dbReference>
<gene>
    <name evidence="11" type="ORF">NKR19_g7237</name>
</gene>
<dbReference type="InterPro" id="IPR001104">
    <property type="entry name" value="3-oxo-5_a-steroid_4-DH_C"/>
</dbReference>
<accession>A0AA38RM30</accession>
<keyword evidence="3" id="KW-0444">Lipid biosynthesis</keyword>
<evidence type="ECO:0000256" key="2">
    <source>
        <dbReference type="ARBA" id="ARBA00007742"/>
    </source>
</evidence>
<evidence type="ECO:0000256" key="3">
    <source>
        <dbReference type="ARBA" id="ARBA00022516"/>
    </source>
</evidence>
<dbReference type="Pfam" id="PF02544">
    <property type="entry name" value="Steroid_dh"/>
    <property type="match status" value="1"/>
</dbReference>
<reference evidence="11" key="1">
    <citation type="submission" date="2022-07" db="EMBL/GenBank/DDBJ databases">
        <title>Fungi with potential for degradation of polypropylene.</title>
        <authorList>
            <person name="Gostincar C."/>
        </authorList>
    </citation>
    <scope>NUCLEOTIDE SEQUENCE</scope>
    <source>
        <strain evidence="11">EXF-13287</strain>
    </source>
</reference>
<sequence length="322" mass="36535">MASNTLRLVNRSPKQPIKRLPASVELPQGATAEEVKKIIARQAGVNDFNRIGLYDPATKKIIKDRHAVITEQQGVMSAGELLVKDLGPQMSWRLVFVVEYFGPILFHALIVALRPYIYPALPFLPAGWFGVYKNETETPMTKVQWLVFALFQLHFIKRELETMYLHKFSANTMPAFNIFRNSYFYWVHAGLHSAYSVYAPGALASRDHLGLLDYVGLALFVNGEIANFIVHEHLAGLRKPGGTEKGIPHCIGSNLVTCPNYMFEVISWIGVILISRSWAVVLFILIGIFYMRDWSRGKEKALRQEFGDRYKAKKYTMLPGLI</sequence>
<dbReference type="Gene3D" id="1.20.120.1630">
    <property type="match status" value="1"/>
</dbReference>
<dbReference type="GO" id="GO:0042761">
    <property type="term" value="P:very long-chain fatty acid biosynthetic process"/>
    <property type="evidence" value="ECO:0007669"/>
    <property type="project" value="TreeGrafter"/>
</dbReference>
<feature type="transmembrane region" description="Helical" evidence="9">
    <location>
        <begin position="265"/>
        <end position="290"/>
    </location>
</feature>
<dbReference type="InterPro" id="IPR039357">
    <property type="entry name" value="SRD5A/TECR"/>
</dbReference>